<dbReference type="Gene3D" id="1.20.1440.60">
    <property type="entry name" value="23S rRNA-intervening sequence"/>
    <property type="match status" value="1"/>
</dbReference>
<accession>A0A1J5HH54</accession>
<organism evidence="2 3">
    <name type="scientific">Candidatus Roizmanbacteria bacterium CG2_30_33_16</name>
    <dbReference type="NCBI Taxonomy" id="1805340"/>
    <lineage>
        <taxon>Bacteria</taxon>
        <taxon>Candidatus Roizmaniibacteriota</taxon>
    </lineage>
</organism>
<dbReference type="SUPFAM" id="SSF158446">
    <property type="entry name" value="IVS-encoded protein-like"/>
    <property type="match status" value="1"/>
</dbReference>
<dbReference type="EMBL" id="MNZM01000075">
    <property type="protein sequence ID" value="OIP83778.1"/>
    <property type="molecule type" value="Genomic_DNA"/>
</dbReference>
<dbReference type="PANTHER" id="PTHR38471:SF2">
    <property type="entry name" value="FOUR HELIX BUNDLE PROTEIN"/>
    <property type="match status" value="1"/>
</dbReference>
<proteinExistence type="predicted"/>
<evidence type="ECO:0000313" key="3">
    <source>
        <dbReference type="Proteomes" id="UP000183758"/>
    </source>
</evidence>
<evidence type="ECO:0000313" key="2">
    <source>
        <dbReference type="EMBL" id="OIP83779.1"/>
    </source>
</evidence>
<protein>
    <submittedName>
        <fullName evidence="2">Four helix bundle protein</fullName>
    </submittedName>
</protein>
<evidence type="ECO:0000313" key="1">
    <source>
        <dbReference type="EMBL" id="OIP83778.1"/>
    </source>
</evidence>
<dbReference type="InterPro" id="IPR036583">
    <property type="entry name" value="23S_rRNA_IVS_sf"/>
</dbReference>
<name>A0A1J5HH54_9BACT</name>
<dbReference type="Proteomes" id="UP000183758">
    <property type="component" value="Unassembled WGS sequence"/>
</dbReference>
<dbReference type="PANTHER" id="PTHR38471">
    <property type="entry name" value="FOUR HELIX BUNDLE PROTEIN"/>
    <property type="match status" value="1"/>
</dbReference>
<dbReference type="AlphaFoldDB" id="A0A1J5HH54"/>
<dbReference type="InterPro" id="IPR012657">
    <property type="entry name" value="23S_rRNA-intervening_sequence"/>
</dbReference>
<reference evidence="2 3" key="1">
    <citation type="journal article" date="2016" name="Environ. Microbiol.">
        <title>Genomic resolution of a cold subsurface aquifer community provides metabolic insights for novel microbes adapted to high CO concentrations.</title>
        <authorList>
            <person name="Probst A.J."/>
            <person name="Castelle C.J."/>
            <person name="Singh A."/>
            <person name="Brown C.T."/>
            <person name="Anantharaman K."/>
            <person name="Sharon I."/>
            <person name="Hug L.A."/>
            <person name="Burstein D."/>
            <person name="Emerson J.B."/>
            <person name="Thomas B.C."/>
            <person name="Banfield J.F."/>
        </authorList>
    </citation>
    <scope>NUCLEOTIDE SEQUENCE [LARGE SCALE GENOMIC DNA]</scope>
    <source>
        <strain evidence="2">CG2_30_33_16</strain>
    </source>
</reference>
<sequence length="114" mass="13270">MSIKNFEEIITWQKAKELTVKVYQSFRVCRDFGFKDQIERASVSIMNNIAEGYERSGNKEFKHFLFISKGSCGEVRSMLYLALQLKYISKMSFNEMNTLSLEISKMLSGFIKVL</sequence>
<dbReference type="CDD" id="cd16377">
    <property type="entry name" value="23S_rRNA_IVP_like"/>
    <property type="match status" value="1"/>
</dbReference>
<comment type="caution">
    <text evidence="2">The sequence shown here is derived from an EMBL/GenBank/DDBJ whole genome shotgun (WGS) entry which is preliminary data.</text>
</comment>
<dbReference type="NCBIfam" id="TIGR02436">
    <property type="entry name" value="four helix bundle protein"/>
    <property type="match status" value="1"/>
</dbReference>
<dbReference type="Pfam" id="PF05635">
    <property type="entry name" value="23S_rRNA_IVP"/>
    <property type="match status" value="1"/>
</dbReference>
<gene>
    <name evidence="1" type="ORF">AUK04_03035</name>
    <name evidence="2" type="ORF">AUK04_03040</name>
</gene>
<dbReference type="EMBL" id="MNZM01000075">
    <property type="protein sequence ID" value="OIP83779.1"/>
    <property type="molecule type" value="Genomic_DNA"/>
</dbReference>